<dbReference type="SUPFAM" id="SSF46785">
    <property type="entry name" value="Winged helix' DNA-binding domain"/>
    <property type="match status" value="1"/>
</dbReference>
<dbReference type="Pfam" id="PF00126">
    <property type="entry name" value="HTH_1"/>
    <property type="match status" value="1"/>
</dbReference>
<dbReference type="InterPro" id="IPR050950">
    <property type="entry name" value="HTH-type_LysR_regulators"/>
</dbReference>
<evidence type="ECO:0000313" key="7">
    <source>
        <dbReference type="Proteomes" id="UP000017090"/>
    </source>
</evidence>
<dbReference type="SUPFAM" id="SSF53850">
    <property type="entry name" value="Periplasmic binding protein-like II"/>
    <property type="match status" value="1"/>
</dbReference>
<dbReference type="GO" id="GO:0003677">
    <property type="term" value="F:DNA binding"/>
    <property type="evidence" value="ECO:0007669"/>
    <property type="project" value="UniProtKB-KW"/>
</dbReference>
<keyword evidence="2" id="KW-0805">Transcription regulation</keyword>
<organism evidence="6 7">
    <name type="scientific">Megasphaera vaginalis</name>
    <name type="common">ex Srinivasan et al. 2021</name>
    <dbReference type="NCBI Taxonomy" id="1111454"/>
    <lineage>
        <taxon>Bacteria</taxon>
        <taxon>Bacillati</taxon>
        <taxon>Bacillota</taxon>
        <taxon>Negativicutes</taxon>
        <taxon>Veillonellales</taxon>
        <taxon>Veillonellaceae</taxon>
        <taxon>Megasphaera</taxon>
    </lineage>
</organism>
<protein>
    <submittedName>
        <fullName evidence="6">LysR substrate-binding domain protein</fullName>
    </submittedName>
</protein>
<comment type="similarity">
    <text evidence="1">Belongs to the LysR transcriptional regulatory family.</text>
</comment>
<dbReference type="STRING" id="1111454.HMPREF1250_1382"/>
<evidence type="ECO:0000256" key="2">
    <source>
        <dbReference type="ARBA" id="ARBA00023015"/>
    </source>
</evidence>
<dbReference type="PANTHER" id="PTHR30419">
    <property type="entry name" value="HTH-TYPE TRANSCRIPTIONAL REGULATOR YBHD"/>
    <property type="match status" value="1"/>
</dbReference>
<proteinExistence type="inferred from homology"/>
<dbReference type="Pfam" id="PF03466">
    <property type="entry name" value="LysR_substrate"/>
    <property type="match status" value="1"/>
</dbReference>
<evidence type="ECO:0000256" key="4">
    <source>
        <dbReference type="ARBA" id="ARBA00023163"/>
    </source>
</evidence>
<reference evidence="6 7" key="1">
    <citation type="submission" date="2013-09" db="EMBL/GenBank/DDBJ databases">
        <authorList>
            <person name="Durkin A.S."/>
            <person name="Haft D.R."/>
            <person name="McCorrison J."/>
            <person name="Torralba M."/>
            <person name="Gillis M."/>
            <person name="Haft D.H."/>
            <person name="Methe B."/>
            <person name="Sutton G."/>
            <person name="Nelson K.E."/>
        </authorList>
    </citation>
    <scope>NUCLEOTIDE SEQUENCE [LARGE SCALE GENOMIC DNA]</scope>
    <source>
        <strain evidence="6 7">BV3C16-1</strain>
    </source>
</reference>
<dbReference type="InterPro" id="IPR036388">
    <property type="entry name" value="WH-like_DNA-bd_sf"/>
</dbReference>
<dbReference type="PATRIC" id="fig|1111454.3.peg.1305"/>
<dbReference type="CDD" id="cd05466">
    <property type="entry name" value="PBP2_LTTR_substrate"/>
    <property type="match status" value="1"/>
</dbReference>
<name>U7UIX4_9FIRM</name>
<evidence type="ECO:0000259" key="5">
    <source>
        <dbReference type="PROSITE" id="PS50931"/>
    </source>
</evidence>
<dbReference type="PANTHER" id="PTHR30419:SF28">
    <property type="entry name" value="HTH-TYPE TRANSCRIPTIONAL REGULATOR BSDA"/>
    <property type="match status" value="1"/>
</dbReference>
<dbReference type="FunFam" id="1.10.10.10:FF:000001">
    <property type="entry name" value="LysR family transcriptional regulator"/>
    <property type="match status" value="1"/>
</dbReference>
<dbReference type="OrthoDB" id="9803714at2"/>
<gene>
    <name evidence="6" type="ORF">HMPREF1250_1382</name>
</gene>
<sequence length="289" mass="32575">MDLRQLHYFVTIAEERQITAAAKRLNMAQPPLSKQMQLLETEIGSTLFSRGPRQIRLTDAGQILYIRAKQLLALADSTEREMADFKSGRRGTLRIGTVSSSGSVLFNGGVEMFRRQYPNVRFEIYDGNTFNVIDWLHKGIIEIGIVRTPFDDAPFGVRRLPAEPMIAAMTAAFDEEPGEKTIAWPHLAKKPLIIYRRFAKLLRQSWLRHDLEPTILCRNDDARTTILWANAGLGVAIIPASAFSLAEHDQLRAKVIDDATLYTSIAVAWPKDRYLSCLAQAFIDSLSLE</sequence>
<dbReference type="PROSITE" id="PS50931">
    <property type="entry name" value="HTH_LYSR"/>
    <property type="match status" value="1"/>
</dbReference>
<dbReference type="InterPro" id="IPR000847">
    <property type="entry name" value="LysR_HTH_N"/>
</dbReference>
<evidence type="ECO:0000256" key="1">
    <source>
        <dbReference type="ARBA" id="ARBA00009437"/>
    </source>
</evidence>
<dbReference type="EMBL" id="AWXA01000037">
    <property type="protein sequence ID" value="ERT59241.1"/>
    <property type="molecule type" value="Genomic_DNA"/>
</dbReference>
<dbReference type="eggNOG" id="COG0583">
    <property type="taxonomic scope" value="Bacteria"/>
</dbReference>
<dbReference type="Proteomes" id="UP000017090">
    <property type="component" value="Unassembled WGS sequence"/>
</dbReference>
<evidence type="ECO:0000256" key="3">
    <source>
        <dbReference type="ARBA" id="ARBA00023125"/>
    </source>
</evidence>
<dbReference type="GO" id="GO:0005829">
    <property type="term" value="C:cytosol"/>
    <property type="evidence" value="ECO:0007669"/>
    <property type="project" value="TreeGrafter"/>
</dbReference>
<evidence type="ECO:0000313" key="6">
    <source>
        <dbReference type="EMBL" id="ERT59241.1"/>
    </source>
</evidence>
<dbReference type="Gene3D" id="3.40.190.290">
    <property type="match status" value="1"/>
</dbReference>
<comment type="caution">
    <text evidence="6">The sequence shown here is derived from an EMBL/GenBank/DDBJ whole genome shotgun (WGS) entry which is preliminary data.</text>
</comment>
<dbReference type="GO" id="GO:0003700">
    <property type="term" value="F:DNA-binding transcription factor activity"/>
    <property type="evidence" value="ECO:0007669"/>
    <property type="project" value="InterPro"/>
</dbReference>
<accession>U7UIX4</accession>
<dbReference type="AlphaFoldDB" id="U7UIX4"/>
<keyword evidence="7" id="KW-1185">Reference proteome</keyword>
<dbReference type="Gene3D" id="1.10.10.10">
    <property type="entry name" value="Winged helix-like DNA-binding domain superfamily/Winged helix DNA-binding domain"/>
    <property type="match status" value="1"/>
</dbReference>
<dbReference type="InterPro" id="IPR005119">
    <property type="entry name" value="LysR_subst-bd"/>
</dbReference>
<dbReference type="PRINTS" id="PR00039">
    <property type="entry name" value="HTHLYSR"/>
</dbReference>
<feature type="domain" description="HTH lysR-type" evidence="5">
    <location>
        <begin position="1"/>
        <end position="58"/>
    </location>
</feature>
<keyword evidence="3" id="KW-0238">DNA-binding</keyword>
<dbReference type="InterPro" id="IPR036390">
    <property type="entry name" value="WH_DNA-bd_sf"/>
</dbReference>
<keyword evidence="4" id="KW-0804">Transcription</keyword>
<dbReference type="RefSeq" id="WP_023053868.1">
    <property type="nucleotide sequence ID" value="NZ_AWXA01000037.1"/>
</dbReference>